<protein>
    <recommendedName>
        <fullName evidence="4">Flowering-promoting factor 1-like protein 3</fullName>
    </recommendedName>
</protein>
<keyword evidence="3" id="KW-1185">Reference proteome</keyword>
<comment type="similarity">
    <text evidence="1">Belongs to the FPF1 family.</text>
</comment>
<dbReference type="OrthoDB" id="612242at2759"/>
<dbReference type="eggNOG" id="ENOG502S12G">
    <property type="taxonomic scope" value="Eukaryota"/>
</dbReference>
<organism evidence="2 3">
    <name type="scientific">Arabis alpina</name>
    <name type="common">Alpine rock-cress</name>
    <dbReference type="NCBI Taxonomy" id="50452"/>
    <lineage>
        <taxon>Eukaryota</taxon>
        <taxon>Viridiplantae</taxon>
        <taxon>Streptophyta</taxon>
        <taxon>Embryophyta</taxon>
        <taxon>Tracheophyta</taxon>
        <taxon>Spermatophyta</taxon>
        <taxon>Magnoliopsida</taxon>
        <taxon>eudicotyledons</taxon>
        <taxon>Gunneridae</taxon>
        <taxon>Pentapetalae</taxon>
        <taxon>rosids</taxon>
        <taxon>malvids</taxon>
        <taxon>Brassicales</taxon>
        <taxon>Brassicaceae</taxon>
        <taxon>Arabideae</taxon>
        <taxon>Arabis</taxon>
    </lineage>
</organism>
<evidence type="ECO:0000256" key="1">
    <source>
        <dbReference type="ARBA" id="ARBA00008013"/>
    </source>
</evidence>
<gene>
    <name evidence="2" type="ordered locus">AALP_Aa8g037400</name>
</gene>
<dbReference type="PANTHER" id="PTHR33433">
    <property type="entry name" value="FLOWERING-PROMOTING FACTOR 1-LIKE PROTEIN 1"/>
    <property type="match status" value="1"/>
</dbReference>
<dbReference type="GO" id="GO:0009909">
    <property type="term" value="P:regulation of flower development"/>
    <property type="evidence" value="ECO:0007669"/>
    <property type="project" value="InterPro"/>
</dbReference>
<dbReference type="InterPro" id="IPR039274">
    <property type="entry name" value="FPF1"/>
</dbReference>
<accession>A0A087G4T4</accession>
<dbReference type="Gramene" id="KFK24886">
    <property type="protein sequence ID" value="KFK24886"/>
    <property type="gene ID" value="AALP_AA8G037400"/>
</dbReference>
<reference evidence="3" key="1">
    <citation type="journal article" date="2015" name="Nat. Plants">
        <title>Genome expansion of Arabis alpina linked with retrotransposition and reduced symmetric DNA methylation.</title>
        <authorList>
            <person name="Willing E.M."/>
            <person name="Rawat V."/>
            <person name="Mandakova T."/>
            <person name="Maumus F."/>
            <person name="James G.V."/>
            <person name="Nordstroem K.J."/>
            <person name="Becker C."/>
            <person name="Warthmann N."/>
            <person name="Chica C."/>
            <person name="Szarzynska B."/>
            <person name="Zytnicki M."/>
            <person name="Albani M.C."/>
            <person name="Kiefer C."/>
            <person name="Bergonzi S."/>
            <person name="Castaings L."/>
            <person name="Mateos J.L."/>
            <person name="Berns M.C."/>
            <person name="Bujdoso N."/>
            <person name="Piofczyk T."/>
            <person name="de Lorenzo L."/>
            <person name="Barrero-Sicilia C."/>
            <person name="Mateos I."/>
            <person name="Piednoel M."/>
            <person name="Hagmann J."/>
            <person name="Chen-Min-Tao R."/>
            <person name="Iglesias-Fernandez R."/>
            <person name="Schuster S.C."/>
            <person name="Alonso-Blanco C."/>
            <person name="Roudier F."/>
            <person name="Carbonero P."/>
            <person name="Paz-Ares J."/>
            <person name="Davis S.J."/>
            <person name="Pecinka A."/>
            <person name="Quesneville H."/>
            <person name="Colot V."/>
            <person name="Lysak M.A."/>
            <person name="Weigel D."/>
            <person name="Coupland G."/>
            <person name="Schneeberger K."/>
        </authorList>
    </citation>
    <scope>NUCLEOTIDE SEQUENCE [LARGE SCALE GENOMIC DNA]</scope>
    <source>
        <strain evidence="3">cv. Pajares</strain>
    </source>
</reference>
<dbReference type="OMA" id="WERYEED"/>
<name>A0A087G4T4_ARAAL</name>
<evidence type="ECO:0000313" key="3">
    <source>
        <dbReference type="Proteomes" id="UP000029120"/>
    </source>
</evidence>
<dbReference type="Proteomes" id="UP000029120">
    <property type="component" value="Chromosome 8"/>
</dbReference>
<dbReference type="AlphaFoldDB" id="A0A087G4T4"/>
<dbReference type="EMBL" id="CM002876">
    <property type="protein sequence ID" value="KFK24886.1"/>
    <property type="molecule type" value="Genomic_DNA"/>
</dbReference>
<sequence>MAGQWVFNNGVVRLVENTGAEMSIDKTKRKDVLVYTSSDEVITSYSLLEQHLNELGWERYEEDPSLLQFHKRSSLDLITLPKDFSWFHSVHMHDIATKNPDMFEVRDA</sequence>
<evidence type="ECO:0000313" key="2">
    <source>
        <dbReference type="EMBL" id="KFK24886.1"/>
    </source>
</evidence>
<proteinExistence type="inferred from homology"/>
<evidence type="ECO:0008006" key="4">
    <source>
        <dbReference type="Google" id="ProtNLM"/>
    </source>
</evidence>